<evidence type="ECO:0000313" key="2">
    <source>
        <dbReference type="EMBL" id="EDL76523.1"/>
    </source>
</evidence>
<accession>A6K7I0</accession>
<dbReference type="EMBL" id="CH474027">
    <property type="protein sequence ID" value="EDL76524.1"/>
    <property type="molecule type" value="Genomic_DNA"/>
</dbReference>
<proteinExistence type="predicted"/>
<evidence type="ECO:0000256" key="1">
    <source>
        <dbReference type="SAM" id="MobiDB-lite"/>
    </source>
</evidence>
<reference evidence="2" key="2">
    <citation type="submission" date="2005-07" db="EMBL/GenBank/DDBJ databases">
        <authorList>
            <person name="Mural R.J."/>
            <person name="Li P.W."/>
            <person name="Adams M.D."/>
            <person name="Amanatides P.G."/>
            <person name="Baden-Tillson H."/>
            <person name="Barnstead M."/>
            <person name="Chin S.H."/>
            <person name="Dew I."/>
            <person name="Evans C.A."/>
            <person name="Ferriera S."/>
            <person name="Flanigan M."/>
            <person name="Fosler C."/>
            <person name="Glodek A."/>
            <person name="Gu Z."/>
            <person name="Holt R.A."/>
            <person name="Jennings D."/>
            <person name="Kraft C.L."/>
            <person name="Lu F."/>
            <person name="Nguyen T."/>
            <person name="Nusskern D.R."/>
            <person name="Pfannkoch C.M."/>
            <person name="Sitter C."/>
            <person name="Sutton G.G."/>
            <person name="Venter J.C."/>
            <person name="Wang Z."/>
            <person name="Woodage T."/>
            <person name="Zheng X.H."/>
            <person name="Zhong F."/>
        </authorList>
    </citation>
    <scope>NUCLEOTIDE SEQUENCE</scope>
    <source>
        <strain evidence="2">BN</strain>
    </source>
</reference>
<reference evidence="2" key="1">
    <citation type="journal article" date="2005" name="Genome Res.">
        <title>Gene and alternative splicing annotation with AIR.</title>
        <authorList>
            <person name="Florea L."/>
            <person name="Di Francesco V."/>
            <person name="Miller J."/>
            <person name="Turner R."/>
            <person name="Yao A."/>
            <person name="Harris M."/>
            <person name="Walenz B."/>
            <person name="Mobarry C."/>
            <person name="Merkulov G.V."/>
            <person name="Charlab R."/>
            <person name="Dew I."/>
            <person name="Deng Z."/>
            <person name="Istrail S."/>
            <person name="Li P."/>
            <person name="Sutton G."/>
        </authorList>
    </citation>
    <scope>NUCLEOTIDE SEQUENCE</scope>
    <source>
        <strain evidence="2">BN</strain>
    </source>
</reference>
<name>A6K7I0_RAT</name>
<reference evidence="4" key="3">
    <citation type="submission" date="2005-09" db="EMBL/GenBank/DDBJ databases">
        <authorList>
            <person name="Mural R.J."/>
            <person name="Li P.W."/>
            <person name="Adams M.D."/>
            <person name="Amanatides P.G."/>
            <person name="Baden-Tillson H."/>
            <person name="Barnstead M."/>
            <person name="Chin S.H."/>
            <person name="Dew I."/>
            <person name="Evans C.A."/>
            <person name="Ferriera S."/>
            <person name="Flanigan M."/>
            <person name="Fosler C."/>
            <person name="Glodek A."/>
            <person name="Gu Z."/>
            <person name="Holt R.A."/>
            <person name="Jennings D."/>
            <person name="Kraft C.L."/>
            <person name="Lu F."/>
            <person name="Nguyen T."/>
            <person name="Nusskern D.R."/>
            <person name="Pfannkoch C.M."/>
            <person name="Sitter C."/>
            <person name="Sutton G.G."/>
            <person name="Venter J.C."/>
            <person name="Wang Z."/>
            <person name="Woodage T."/>
            <person name="Zheng X.H."/>
            <person name="Zhong F."/>
        </authorList>
    </citation>
    <scope>NUCLEOTIDE SEQUENCE [LARGE SCALE GENOMIC DNA]</scope>
    <source>
        <strain evidence="3">BN</strain>
        <strain evidence="4">BN, Sprague-Dawley</strain>
    </source>
</reference>
<dbReference type="EMBL" id="CH474027">
    <property type="protein sequence ID" value="EDL76523.1"/>
    <property type="molecule type" value="Genomic_DNA"/>
</dbReference>
<gene>
    <name evidence="2" type="ORF">rCG_59308</name>
</gene>
<feature type="region of interest" description="Disordered" evidence="1">
    <location>
        <begin position="59"/>
        <end position="84"/>
    </location>
</feature>
<feature type="compositionally biased region" description="Basic residues" evidence="1">
    <location>
        <begin position="13"/>
        <end position="22"/>
    </location>
</feature>
<protein>
    <submittedName>
        <fullName evidence="2">RCG59308, isoform CRA_a</fullName>
    </submittedName>
</protein>
<sequence length="146" mass="16140">MSGQAAGGEPRTRTRMRTKTGPRRPQIMASLREPTHRRRTLYTELFYRNCGCHYGISCGASPSPVPTPSPSQSLSRHKPVTSNPTVTLAQKDGGETLFWHSTTVSSLRVPFCCWVSPTWKSLAGPHSFVPQVWLCGSPCFVLKCGY</sequence>
<organism evidence="2 4">
    <name type="scientific">Rattus norvegicus</name>
    <name type="common">Rat</name>
    <dbReference type="NCBI Taxonomy" id="10116"/>
    <lineage>
        <taxon>Eukaryota</taxon>
        <taxon>Metazoa</taxon>
        <taxon>Chordata</taxon>
        <taxon>Craniata</taxon>
        <taxon>Vertebrata</taxon>
        <taxon>Euteleostomi</taxon>
        <taxon>Mammalia</taxon>
        <taxon>Eutheria</taxon>
        <taxon>Euarchontoglires</taxon>
        <taxon>Glires</taxon>
        <taxon>Rodentia</taxon>
        <taxon>Myomorpha</taxon>
        <taxon>Muroidea</taxon>
        <taxon>Muridae</taxon>
        <taxon>Murinae</taxon>
        <taxon>Rattus</taxon>
    </lineage>
</organism>
<evidence type="ECO:0000313" key="3">
    <source>
        <dbReference type="EMBL" id="EDL76524.1"/>
    </source>
</evidence>
<dbReference type="Proteomes" id="UP000234681">
    <property type="component" value="Chromosome 7"/>
</dbReference>
<evidence type="ECO:0000313" key="4">
    <source>
        <dbReference type="Proteomes" id="UP000234681"/>
    </source>
</evidence>
<feature type="region of interest" description="Disordered" evidence="1">
    <location>
        <begin position="1"/>
        <end position="34"/>
    </location>
</feature>
<dbReference type="AlphaFoldDB" id="A6K7I0"/>